<evidence type="ECO:0000256" key="1">
    <source>
        <dbReference type="ARBA" id="ARBA00001968"/>
    </source>
</evidence>
<dbReference type="AlphaFoldDB" id="A0A8B2P2B2"/>
<dbReference type="GO" id="GO:0008168">
    <property type="term" value="F:methyltransferase activity"/>
    <property type="evidence" value="ECO:0007669"/>
    <property type="project" value="UniProtKB-KW"/>
</dbReference>
<evidence type="ECO:0000256" key="3">
    <source>
        <dbReference type="ARBA" id="ARBA00029596"/>
    </source>
</evidence>
<comment type="caution">
    <text evidence="6">The sequence shown here is derived from an EMBL/GenBank/DDBJ whole genome shotgun (WGS) entry which is preliminary data.</text>
</comment>
<reference evidence="6 7" key="1">
    <citation type="submission" date="2018-05" db="EMBL/GenBank/DDBJ databases">
        <title>Acuticoccus sediminis sp. nov., isolated from deep-sea sediment of Indian Ocean.</title>
        <authorList>
            <person name="Liu X."/>
            <person name="Lai Q."/>
            <person name="Du Y."/>
            <person name="Sun F."/>
            <person name="Zhang X."/>
            <person name="Wang S."/>
            <person name="Shao Z."/>
        </authorList>
    </citation>
    <scope>NUCLEOTIDE SEQUENCE [LARGE SCALE GENOMIC DNA]</scope>
    <source>
        <strain evidence="6 7">PTG4-2</strain>
    </source>
</reference>
<dbReference type="InterPro" id="IPR036704">
    <property type="entry name" value="RraA/RraA-like_sf"/>
</dbReference>
<dbReference type="PANTHER" id="PTHR33254:SF4">
    <property type="entry name" value="4-HYDROXY-4-METHYL-2-OXOGLUTARATE ALDOLASE 3-RELATED"/>
    <property type="match status" value="1"/>
</dbReference>
<dbReference type="PANTHER" id="PTHR33254">
    <property type="entry name" value="4-HYDROXY-4-METHYL-2-OXOGLUTARATE ALDOLASE 3-RELATED"/>
    <property type="match status" value="1"/>
</dbReference>
<dbReference type="InterPro" id="IPR005493">
    <property type="entry name" value="RraA/RraA-like"/>
</dbReference>
<dbReference type="OrthoDB" id="9812532at2"/>
<keyword evidence="6" id="KW-0808">Transferase</keyword>
<accession>A0A8B2P2B2</accession>
<name>A0A8B2P2B2_9HYPH</name>
<evidence type="ECO:0000256" key="4">
    <source>
        <dbReference type="ARBA" id="ARBA00030169"/>
    </source>
</evidence>
<feature type="binding site" evidence="5">
    <location>
        <begin position="99"/>
        <end position="102"/>
    </location>
    <ligand>
        <name>substrate</name>
    </ligand>
</feature>
<dbReference type="Pfam" id="PF03737">
    <property type="entry name" value="RraA-like"/>
    <property type="match status" value="1"/>
</dbReference>
<protein>
    <recommendedName>
        <fullName evidence="2">Putative 4-hydroxy-4-methyl-2-oxoglutarate aldolase</fullName>
    </recommendedName>
    <alternativeName>
        <fullName evidence="3">Regulator of ribonuclease activity homolog</fullName>
    </alternativeName>
    <alternativeName>
        <fullName evidence="4">RraA-like protein</fullName>
    </alternativeName>
</protein>
<keyword evidence="5" id="KW-0479">Metal-binding</keyword>
<dbReference type="GO" id="GO:0046872">
    <property type="term" value="F:metal ion binding"/>
    <property type="evidence" value="ECO:0007669"/>
    <property type="project" value="UniProtKB-KW"/>
</dbReference>
<dbReference type="GO" id="GO:0032259">
    <property type="term" value="P:methylation"/>
    <property type="evidence" value="ECO:0007669"/>
    <property type="project" value="UniProtKB-KW"/>
</dbReference>
<comment type="cofactor">
    <cofactor evidence="5">
        <name>Mg(2+)</name>
        <dbReference type="ChEBI" id="CHEBI:18420"/>
    </cofactor>
</comment>
<dbReference type="CDD" id="cd16841">
    <property type="entry name" value="RraA_family"/>
    <property type="match status" value="1"/>
</dbReference>
<feature type="binding site" evidence="5">
    <location>
        <position position="121"/>
    </location>
    <ligand>
        <name>substrate</name>
    </ligand>
</feature>
<keyword evidence="7" id="KW-1185">Reference proteome</keyword>
<gene>
    <name evidence="6" type="ORF">DLJ53_13765</name>
</gene>
<dbReference type="Gene3D" id="3.50.30.40">
    <property type="entry name" value="Ribonuclease E inhibitor RraA/RraA-like"/>
    <property type="match status" value="1"/>
</dbReference>
<organism evidence="6 7">
    <name type="scientific">Acuticoccus sediminis</name>
    <dbReference type="NCBI Taxonomy" id="2184697"/>
    <lineage>
        <taxon>Bacteria</taxon>
        <taxon>Pseudomonadati</taxon>
        <taxon>Pseudomonadota</taxon>
        <taxon>Alphaproteobacteria</taxon>
        <taxon>Hyphomicrobiales</taxon>
        <taxon>Amorphaceae</taxon>
        <taxon>Acuticoccus</taxon>
    </lineage>
</organism>
<dbReference type="EMBL" id="QHHQ01000002">
    <property type="protein sequence ID" value="RAI02417.1"/>
    <property type="molecule type" value="Genomic_DNA"/>
</dbReference>
<dbReference type="SUPFAM" id="SSF89562">
    <property type="entry name" value="RraA-like"/>
    <property type="match status" value="1"/>
</dbReference>
<evidence type="ECO:0000256" key="5">
    <source>
        <dbReference type="PIRSR" id="PIRSR605493-1"/>
    </source>
</evidence>
<dbReference type="RefSeq" id="WP_111346015.1">
    <property type="nucleotide sequence ID" value="NZ_QHHQ01000002.1"/>
</dbReference>
<evidence type="ECO:0000313" key="6">
    <source>
        <dbReference type="EMBL" id="RAI02417.1"/>
    </source>
</evidence>
<sequence length="236" mass="24597">MKPIVYTKIPRIDRDLIARAARQTVADLHEGLGAVAGRQCLLGPKMRPVWNGAKVCGQAVTCFNYPGDNLMLHAALRLAEPGDVVVATNGGEVQGALWGDMATLFAQLKGLGGAVIDGSARDSASVAEMGFPVFASVISVSHPEKRGPGSANVPVVVCGITVHPGDLIVGDADGVLAIPPELVETAVAGAEARSAKEEAMRARLKEGATMFDLLNLQPLFEAAGIVEVEGAWNDPR</sequence>
<dbReference type="Proteomes" id="UP000249590">
    <property type="component" value="Unassembled WGS sequence"/>
</dbReference>
<dbReference type="NCBIfam" id="NF006731">
    <property type="entry name" value="PRK09262.1"/>
    <property type="match status" value="1"/>
</dbReference>
<evidence type="ECO:0000313" key="7">
    <source>
        <dbReference type="Proteomes" id="UP000249590"/>
    </source>
</evidence>
<keyword evidence="6" id="KW-0489">Methyltransferase</keyword>
<feature type="binding site" evidence="5">
    <location>
        <position position="122"/>
    </location>
    <ligand>
        <name>Mg(2+)</name>
        <dbReference type="ChEBI" id="CHEBI:18420"/>
    </ligand>
</feature>
<proteinExistence type="predicted"/>
<keyword evidence="5" id="KW-0460">Magnesium</keyword>
<comment type="cofactor">
    <cofactor evidence="1">
        <name>a divalent metal cation</name>
        <dbReference type="ChEBI" id="CHEBI:60240"/>
    </cofactor>
</comment>
<evidence type="ECO:0000256" key="2">
    <source>
        <dbReference type="ARBA" id="ARBA00016549"/>
    </source>
</evidence>